<dbReference type="STRING" id="67801.A0A1B0B8N4"/>
<dbReference type="EnsemblMetazoa" id="GPPI022392-RA">
    <property type="protein sequence ID" value="GPPI022392-PA"/>
    <property type="gene ID" value="GPPI022392"/>
</dbReference>
<accession>A0A1B0B8N4</accession>
<keyword evidence="2" id="KW-1185">Reference proteome</keyword>
<dbReference type="EMBL" id="JXJN01010000">
    <property type="status" value="NOT_ANNOTATED_CDS"/>
    <property type="molecule type" value="Genomic_DNA"/>
</dbReference>
<evidence type="ECO:0000313" key="2">
    <source>
        <dbReference type="Proteomes" id="UP000092460"/>
    </source>
</evidence>
<dbReference type="AlphaFoldDB" id="A0A1B0B8N4"/>
<dbReference type="InterPro" id="IPR037193">
    <property type="entry name" value="GDNF_alpha"/>
</dbReference>
<reference evidence="1" key="2">
    <citation type="submission" date="2020-05" db="UniProtKB">
        <authorList>
            <consortium name="EnsemblMetazoa"/>
        </authorList>
    </citation>
    <scope>IDENTIFICATION</scope>
    <source>
        <strain evidence="1">IAEA</strain>
    </source>
</reference>
<dbReference type="EMBL" id="JXJN01010001">
    <property type="status" value="NOT_ANNOTATED_CDS"/>
    <property type="molecule type" value="Genomic_DNA"/>
</dbReference>
<organism evidence="1 2">
    <name type="scientific">Glossina palpalis gambiensis</name>
    <dbReference type="NCBI Taxonomy" id="67801"/>
    <lineage>
        <taxon>Eukaryota</taxon>
        <taxon>Metazoa</taxon>
        <taxon>Ecdysozoa</taxon>
        <taxon>Arthropoda</taxon>
        <taxon>Hexapoda</taxon>
        <taxon>Insecta</taxon>
        <taxon>Pterygota</taxon>
        <taxon>Neoptera</taxon>
        <taxon>Endopterygota</taxon>
        <taxon>Diptera</taxon>
        <taxon>Brachycera</taxon>
        <taxon>Muscomorpha</taxon>
        <taxon>Hippoboscoidea</taxon>
        <taxon>Glossinidae</taxon>
        <taxon>Glossina</taxon>
    </lineage>
</organism>
<reference evidence="2" key="1">
    <citation type="submission" date="2015-01" db="EMBL/GenBank/DDBJ databases">
        <authorList>
            <person name="Aksoy S."/>
            <person name="Warren W."/>
            <person name="Wilson R.K."/>
        </authorList>
    </citation>
    <scope>NUCLEOTIDE SEQUENCE [LARGE SCALE GENOMIC DNA]</scope>
    <source>
        <strain evidence="2">IAEA</strain>
    </source>
</reference>
<protein>
    <submittedName>
        <fullName evidence="1">Uncharacterized protein</fullName>
    </submittedName>
</protein>
<evidence type="ECO:0000313" key="1">
    <source>
        <dbReference type="EnsemblMetazoa" id="GPPI022392-PA"/>
    </source>
</evidence>
<sequence>MHSLKTVKTDGIENQLCSCDSLDDSSSRSSNNSVNSPDANISRIRIRPVASAILNCILARQLCFEDPSCSAILEIIPRVCGPIPERQLSNKYQSSTRPCFSLESAIRYINTIKKLFPRNLSVKEHILRLEASKEIVIPFWKRHQKLLDPLPLVVVVMSNFLIVRFCQEHLNVTQQESQYDKELMQAYLCDKGNVHTSLKTFHDNSPSDVYMNDVCSLSSLCLLVYNENMAFCILKCDVVTLAQHVAHKSLHWSSNVTVLQ</sequence>
<dbReference type="SUPFAM" id="SSF110035">
    <property type="entry name" value="GDNF receptor-like"/>
    <property type="match status" value="1"/>
</dbReference>
<dbReference type="Proteomes" id="UP000092460">
    <property type="component" value="Unassembled WGS sequence"/>
</dbReference>
<proteinExistence type="predicted"/>
<dbReference type="VEuPathDB" id="VectorBase:GPPI022392"/>
<name>A0A1B0B8N4_9MUSC</name>